<dbReference type="Gene3D" id="3.80.10.10">
    <property type="entry name" value="Ribonuclease Inhibitor"/>
    <property type="match status" value="3"/>
</dbReference>
<dbReference type="Proteomes" id="UP000271241">
    <property type="component" value="Unassembled WGS sequence"/>
</dbReference>
<feature type="region of interest" description="Disordered" evidence="3">
    <location>
        <begin position="675"/>
        <end position="705"/>
    </location>
</feature>
<evidence type="ECO:0000256" key="3">
    <source>
        <dbReference type="SAM" id="MobiDB-lite"/>
    </source>
</evidence>
<dbReference type="GO" id="GO:1902412">
    <property type="term" value="P:regulation of mitotic cytokinesis"/>
    <property type="evidence" value="ECO:0007669"/>
    <property type="project" value="TreeGrafter"/>
</dbReference>
<evidence type="ECO:0000256" key="1">
    <source>
        <dbReference type="ARBA" id="ARBA00022614"/>
    </source>
</evidence>
<keyword evidence="1" id="KW-0433">Leucine-rich repeat</keyword>
<evidence type="ECO:0000313" key="4">
    <source>
        <dbReference type="EMBL" id="RKP05643.1"/>
    </source>
</evidence>
<proteinExistence type="predicted"/>
<dbReference type="GO" id="GO:0061499">
    <property type="term" value="C:outer plaque of mitotic spindle pole body"/>
    <property type="evidence" value="ECO:0007669"/>
    <property type="project" value="TreeGrafter"/>
</dbReference>
<reference evidence="5" key="1">
    <citation type="journal article" date="2018" name="Nat. Microbiol.">
        <title>Leveraging single-cell genomics to expand the fungal tree of life.</title>
        <authorList>
            <person name="Ahrendt S.R."/>
            <person name="Quandt C.A."/>
            <person name="Ciobanu D."/>
            <person name="Clum A."/>
            <person name="Salamov A."/>
            <person name="Andreopoulos B."/>
            <person name="Cheng J.F."/>
            <person name="Woyke T."/>
            <person name="Pelin A."/>
            <person name="Henrissat B."/>
            <person name="Reynolds N.K."/>
            <person name="Benny G.L."/>
            <person name="Smith M.E."/>
            <person name="James T.Y."/>
            <person name="Grigoriev I.V."/>
        </authorList>
    </citation>
    <scope>NUCLEOTIDE SEQUENCE [LARGE SCALE GENOMIC DNA]</scope>
    <source>
        <strain evidence="5">RSA 1356</strain>
    </source>
</reference>
<dbReference type="InterPro" id="IPR052574">
    <property type="entry name" value="CDIRP"/>
</dbReference>
<feature type="region of interest" description="Disordered" evidence="3">
    <location>
        <begin position="559"/>
        <end position="602"/>
    </location>
</feature>
<dbReference type="SMART" id="SM00369">
    <property type="entry name" value="LRR_TYP"/>
    <property type="match status" value="4"/>
</dbReference>
<feature type="region of interest" description="Disordered" evidence="3">
    <location>
        <begin position="286"/>
        <end position="306"/>
    </location>
</feature>
<sequence>MPTQDLNLGADVQADHQSTTGSPHTNTGAPLLATDQQSLADDKHAMDADMLGTAETAASSVDLLDPKVPSKALLDMPNEVIDLDQASGASTTAPSGSLSVPSGGSLQRHYWLGNQLSILEEEQSKELSDDSMAIRHRNLSPAIPKPTHSQVEYNAPQHATAADEKSADGDHADTLQPPLAGLQSRAETSDENMLRYLAESEAASQIEHDSGIPAIQEKEEQVIANAADAPLEGTTPNAAVASPQSGQNQELSSQFGVFRDLTRNYGGNLSTESPMGVRVLSDETLDRGNAGVPRTQTGPILTRSGKSGDNIAVGNAFYASQPSLQWDASPFPYSSPIIGQSKDRHVAHGEATQQASRAAMQTFDAATAQPRGHALSAFLLSSASATADKVSVSKEPALVAEKRKTGDDTLVTSATRPPFDESISIHEESLNVDAVPPPPGGVSGRAASPSSEAAVGSLPTLARGLDAFMLPLEQTEDLSDVEEDVAVDAAASVVSDRAAKAIAVDEPESAHAPVKSTSEPAWTAAVDSEHVATSMCSAIVAQQEATAQAAAIMLPASVTPSPNVSPVLPSSSLPRPDAEAPSASKLTTSSSPQVAGLGIETSSGDAQRLNNLVAALAEMPLSQPTTLASLETYQRQPDTATMPVVHSNGHAGVDDDALFQRELSSLLQFAPPYAAMQPSDDENPAEAGKQGNRVSHEASGKRASAPEIKTRLTKLANRMNALQTRSPLPVLGRSLPATPRDYLLDRDLPRFAPSLRIGALQRRSTMDSHHQPQGLLSQEELLAMRQPLTERTQSAPMRTPPLQPALLPLSPGARSFESAAASTHFLAERQPPQTGVAQNARPFDVEEDVVGPVLRSQRPLRVAIQPTTPPGSPRSPRVDRRLSPRHIAGSPPIQHAQTGSRLLPTLLSARAPRVEWTTLTTLDISGTARLGNLRGLDVLCPALQELRARRCHLNSVAGIPEGLKHLDISGNALGDMLFADLRHLAQLEYLDVSDTQLRSLSGNAHVGCKGFRHLKELRADRNMIEALQGLEGTSLVRLSVRSGRLAELDCSHLPCAYIEELTLSKNVISRINNLGQLQQLQVLNLEYNEIPSISSEAPIPTLRTLRLSHNRLHTLHCRWFPAAHVLYIDCNLLRRIDGFDELQQLDSLSLREQQRNWEMSFDAFPPVRNLYLSGNPFPDLNRCARVRPELEFLELSGCGVVALPHAALWPNVRVLNLNYNHLRDLSPLHRLPELRRLLLVANGVDTVDVVARAVRRLPKLHALDLRRNPVSTAFYAPLVSTTATVLCLSLAPYQPDQAWQQADQQYRAKLSDLALCQRAAYRAAVVRRGPPSLCELDGQPVANSERAEAEEMLRWIRDQAALPDMSVSMLSVPESTIRGSATTRGATRARLPADGSSDALHGLMTSSAFAATPVTPMNAKRQHAQRAFGLADFALGGPPEWSPNLTPMMEEASADISHRIPPSTQPVSARPAGTNTLAPTTPSTDIFTSTPLRAQPWAANGGVGNARRLLPLKKDRPL</sequence>
<name>A0A4P9XIT8_9FUNG</name>
<feature type="compositionally biased region" description="Polar residues" evidence="3">
    <location>
        <begin position="15"/>
        <end position="30"/>
    </location>
</feature>
<accession>A0A4P9XIT8</accession>
<feature type="compositionally biased region" description="Basic and acidic residues" evidence="3">
    <location>
        <begin position="161"/>
        <end position="173"/>
    </location>
</feature>
<feature type="compositionally biased region" description="Polar residues" evidence="3">
    <location>
        <begin position="1473"/>
        <end position="1484"/>
    </location>
</feature>
<feature type="compositionally biased region" description="Polar residues" evidence="3">
    <location>
        <begin position="584"/>
        <end position="593"/>
    </location>
</feature>
<dbReference type="GO" id="GO:0031028">
    <property type="term" value="P:septation initiation signaling"/>
    <property type="evidence" value="ECO:0007669"/>
    <property type="project" value="TreeGrafter"/>
</dbReference>
<dbReference type="InterPro" id="IPR003591">
    <property type="entry name" value="Leu-rich_rpt_typical-subtyp"/>
</dbReference>
<keyword evidence="2" id="KW-0677">Repeat</keyword>
<evidence type="ECO:0000256" key="2">
    <source>
        <dbReference type="ARBA" id="ARBA00022737"/>
    </source>
</evidence>
<dbReference type="PROSITE" id="PS51450">
    <property type="entry name" value="LRR"/>
    <property type="match status" value="2"/>
</dbReference>
<feature type="compositionally biased region" description="Polar residues" evidence="3">
    <location>
        <begin position="294"/>
        <end position="306"/>
    </location>
</feature>
<evidence type="ECO:0000313" key="5">
    <source>
        <dbReference type="Proteomes" id="UP000271241"/>
    </source>
</evidence>
<dbReference type="STRING" id="78915.A0A4P9XIT8"/>
<dbReference type="EMBL" id="KZ993070">
    <property type="protein sequence ID" value="RKP05643.1"/>
    <property type="molecule type" value="Genomic_DNA"/>
</dbReference>
<feature type="region of interest" description="Disordered" evidence="3">
    <location>
        <begin position="1462"/>
        <end position="1484"/>
    </location>
</feature>
<feature type="region of interest" description="Disordered" evidence="3">
    <location>
        <begin position="863"/>
        <end position="899"/>
    </location>
</feature>
<feature type="region of interest" description="Disordered" evidence="3">
    <location>
        <begin position="1"/>
        <end position="30"/>
    </location>
</feature>
<protein>
    <submittedName>
        <fullName evidence="4">Uncharacterized protein</fullName>
    </submittedName>
</protein>
<feature type="compositionally biased region" description="Low complexity" evidence="3">
    <location>
        <begin position="559"/>
        <end position="574"/>
    </location>
</feature>
<gene>
    <name evidence="4" type="ORF">THASP1DRAFT_32519</name>
</gene>
<keyword evidence="5" id="KW-1185">Reference proteome</keyword>
<dbReference type="PANTHER" id="PTHR47566">
    <property type="match status" value="1"/>
</dbReference>
<organism evidence="4 5">
    <name type="scientific">Thamnocephalis sphaerospora</name>
    <dbReference type="NCBI Taxonomy" id="78915"/>
    <lineage>
        <taxon>Eukaryota</taxon>
        <taxon>Fungi</taxon>
        <taxon>Fungi incertae sedis</taxon>
        <taxon>Zoopagomycota</taxon>
        <taxon>Zoopagomycotina</taxon>
        <taxon>Zoopagomycetes</taxon>
        <taxon>Zoopagales</taxon>
        <taxon>Sigmoideomycetaceae</taxon>
        <taxon>Thamnocephalis</taxon>
    </lineage>
</organism>
<dbReference type="InterPro" id="IPR001611">
    <property type="entry name" value="Leu-rich_rpt"/>
</dbReference>
<feature type="region of interest" description="Disordered" evidence="3">
    <location>
        <begin position="157"/>
        <end position="177"/>
    </location>
</feature>
<dbReference type="InterPro" id="IPR032675">
    <property type="entry name" value="LRR_dom_sf"/>
</dbReference>
<dbReference type="PANTHER" id="PTHR47566:SF1">
    <property type="entry name" value="PROTEIN NUD1"/>
    <property type="match status" value="1"/>
</dbReference>
<dbReference type="GO" id="GO:0035591">
    <property type="term" value="F:signaling adaptor activity"/>
    <property type="evidence" value="ECO:0007669"/>
    <property type="project" value="TreeGrafter"/>
</dbReference>
<dbReference type="OrthoDB" id="7451790at2759"/>
<dbReference type="SUPFAM" id="SSF52058">
    <property type="entry name" value="L domain-like"/>
    <property type="match status" value="2"/>
</dbReference>